<reference evidence="3" key="1">
    <citation type="submission" date="2023-10" db="EMBL/GenBank/DDBJ databases">
        <authorList>
            <person name="Chen Y."/>
            <person name="Shah S."/>
            <person name="Dougan E. K."/>
            <person name="Thang M."/>
            <person name="Chan C."/>
        </authorList>
    </citation>
    <scope>NUCLEOTIDE SEQUENCE [LARGE SCALE GENOMIC DNA]</scope>
</reference>
<evidence type="ECO:0000313" key="3">
    <source>
        <dbReference type="EMBL" id="CAK0832910.1"/>
    </source>
</evidence>
<proteinExistence type="predicted"/>
<evidence type="ECO:0000256" key="1">
    <source>
        <dbReference type="SAM" id="Coils"/>
    </source>
</evidence>
<organism evidence="3 4">
    <name type="scientific">Prorocentrum cordatum</name>
    <dbReference type="NCBI Taxonomy" id="2364126"/>
    <lineage>
        <taxon>Eukaryota</taxon>
        <taxon>Sar</taxon>
        <taxon>Alveolata</taxon>
        <taxon>Dinophyceae</taxon>
        <taxon>Prorocentrales</taxon>
        <taxon>Prorocentraceae</taxon>
        <taxon>Prorocentrum</taxon>
    </lineage>
</organism>
<comment type="caution">
    <text evidence="3">The sequence shown here is derived from an EMBL/GenBank/DDBJ whole genome shotgun (WGS) entry which is preliminary data.</text>
</comment>
<gene>
    <name evidence="3" type="ORF">PCOR1329_LOCUS30764</name>
</gene>
<evidence type="ECO:0000313" key="4">
    <source>
        <dbReference type="Proteomes" id="UP001189429"/>
    </source>
</evidence>
<name>A0ABN9SM47_9DINO</name>
<evidence type="ECO:0000256" key="2">
    <source>
        <dbReference type="SAM" id="MobiDB-lite"/>
    </source>
</evidence>
<keyword evidence="1" id="KW-0175">Coiled coil</keyword>
<accession>A0ABN9SM47</accession>
<feature type="region of interest" description="Disordered" evidence="2">
    <location>
        <begin position="92"/>
        <end position="118"/>
    </location>
</feature>
<keyword evidence="4" id="KW-1185">Reference proteome</keyword>
<dbReference type="Proteomes" id="UP001189429">
    <property type="component" value="Unassembled WGS sequence"/>
</dbReference>
<feature type="coiled-coil region" evidence="1">
    <location>
        <begin position="167"/>
        <end position="216"/>
    </location>
</feature>
<protein>
    <submittedName>
        <fullName evidence="3">Uncharacterized protein</fullName>
    </submittedName>
</protein>
<dbReference type="EMBL" id="CAUYUJ010011925">
    <property type="protein sequence ID" value="CAK0832910.1"/>
    <property type="molecule type" value="Genomic_DNA"/>
</dbReference>
<sequence length="595" mass="63241">MAPAPWASGGHSRAATATPWTCLFCSGRDGQACMKKASRTGCSMCGLAEGSCFLGKVESKEPSRRVLPAPTQREKDLRAREAALRMREAALETTEKEAQAVQKGPAAGGGDSPGAADTAKADRLRADLEALGGMEGTGVEQPRAEKREQLRTLQAARLAAKPVHIQLKELDEKLQRKLHVVERLELTDIPAASQKVASLQAEHAKAAAEAAELQKQQDTVVLAAVPSAMPKEGASQTCRARAALELSENLGELLVGDSAGPYKVAVDALVAAAKVPDLDMLDWEDQAALDKFFGELDSGVAAADDGDGTRTARRAKAKAAAQLAGQLVAKTIGKKKGTNGDWPEAECGGDPTPGALETAETYPKENLSIMGANVNAWSSLPALLQWVDAESAAGRLADARSRAPSPPTECGRRLGVALPGGIALLSVYCEISFGAKCNTGLLGALAKLALSLDVMWVVQGDWNMTLEELGEFGFLPLERGALVVPESALCSSCSDEERRRQDGNDAAGSMKGARTIDYFVESKLADLRSQKMAQVPVRFKPFEVHPLIGPGPKLDELPLHWSWPAGTREACPVEQMAQEWFTLAEQKLPRDQGID</sequence>